<gene>
    <name evidence="1" type="ORF">PLOB_00023834</name>
</gene>
<keyword evidence="2" id="KW-1185">Reference proteome</keyword>
<organism evidence="1 2">
    <name type="scientific">Porites lobata</name>
    <dbReference type="NCBI Taxonomy" id="104759"/>
    <lineage>
        <taxon>Eukaryota</taxon>
        <taxon>Metazoa</taxon>
        <taxon>Cnidaria</taxon>
        <taxon>Anthozoa</taxon>
        <taxon>Hexacorallia</taxon>
        <taxon>Scleractinia</taxon>
        <taxon>Fungiina</taxon>
        <taxon>Poritidae</taxon>
        <taxon>Porites</taxon>
    </lineage>
</organism>
<dbReference type="Proteomes" id="UP001159405">
    <property type="component" value="Unassembled WGS sequence"/>
</dbReference>
<dbReference type="EMBL" id="CALNXK010000281">
    <property type="protein sequence ID" value="CAH3180646.1"/>
    <property type="molecule type" value="Genomic_DNA"/>
</dbReference>
<comment type="caution">
    <text evidence="1">The sequence shown here is derived from an EMBL/GenBank/DDBJ whole genome shotgun (WGS) entry which is preliminary data.</text>
</comment>
<accession>A0ABN8RS97</accession>
<name>A0ABN8RS97_9CNID</name>
<evidence type="ECO:0000313" key="1">
    <source>
        <dbReference type="EMBL" id="CAH3180646.1"/>
    </source>
</evidence>
<evidence type="ECO:0000313" key="2">
    <source>
        <dbReference type="Proteomes" id="UP001159405"/>
    </source>
</evidence>
<proteinExistence type="predicted"/>
<protein>
    <recommendedName>
        <fullName evidence="3">Maturase K</fullName>
    </recommendedName>
</protein>
<evidence type="ECO:0008006" key="3">
    <source>
        <dbReference type="Google" id="ProtNLM"/>
    </source>
</evidence>
<sequence>MLLKSVMPRFSYHLHNIRRIEKYLSRDSLLTLIHAFIISRLDYCNGLLYGLPNSQIVKLQRVQNAAARLVLSLNKYSHISPALYQLHWLPVQHRVHFKIFILAFKAIHGLAPKYIIEPINIKPRSIYNLRSNQSLLVDPPKGKMLVTLGDKSFSAATPYLWNSLPAELRDTIIHS</sequence>
<reference evidence="1 2" key="1">
    <citation type="submission" date="2022-05" db="EMBL/GenBank/DDBJ databases">
        <authorList>
            <consortium name="Genoscope - CEA"/>
            <person name="William W."/>
        </authorList>
    </citation>
    <scope>NUCLEOTIDE SEQUENCE [LARGE SCALE GENOMIC DNA]</scope>
</reference>